<feature type="domain" description="OmpA-like" evidence="4">
    <location>
        <begin position="598"/>
        <end position="723"/>
    </location>
</feature>
<keyword evidence="3" id="KW-0732">Signal</keyword>
<dbReference type="RefSeq" id="WP_260901534.1">
    <property type="nucleotide sequence ID" value="NZ_JAOCZP010000002.1"/>
</dbReference>
<keyword evidence="1" id="KW-0472">Membrane</keyword>
<feature type="compositionally biased region" description="Acidic residues" evidence="2">
    <location>
        <begin position="339"/>
        <end position="381"/>
    </location>
</feature>
<accession>A0ABT2LKN2</accession>
<dbReference type="InterPro" id="IPR050330">
    <property type="entry name" value="Bact_OuterMem_StrucFunc"/>
</dbReference>
<evidence type="ECO:0000313" key="5">
    <source>
        <dbReference type="EMBL" id="MCT7374934.1"/>
    </source>
</evidence>
<feature type="compositionally biased region" description="Acidic residues" evidence="2">
    <location>
        <begin position="132"/>
        <end position="158"/>
    </location>
</feature>
<feature type="compositionally biased region" description="Acidic residues" evidence="2">
    <location>
        <begin position="75"/>
        <end position="123"/>
    </location>
</feature>
<dbReference type="EMBL" id="JAOCZP010000002">
    <property type="protein sequence ID" value="MCT7374934.1"/>
    <property type="molecule type" value="Genomic_DNA"/>
</dbReference>
<sequence length="726" mass="78737">MKNTNQFLAGSALYLMMMAPIGAQADGGLAPANGGEAPLMLAQEEAPAEPEAGEAPAGAAECPPGTAPVDGECAAVEEEAPAEEEAPVEEAPVEEAPVEEAPVEEAPAEEAPAEEAPAEEAPVEEAPVQEAPVEEAPVEEAPAEEAPAEEAPVEEEPPAEMQPAEPEAAPSAEPEAEMPAEEAPEAEEPAAEEPVEEEPAAEEPAAEEPADGGEAPEEAPVEAAPEDEAPAMEEAPADAGEAEEPEATEEAPAEEAPEAGECPPNAEMTEAGGCVVIDEDVPLEEQPAEEAPAEEAPAEEAAPAEPEEAPVDEEAEAGEEEVSPEDAAPVLDSQKETTGEGEEQPVEGEEPAEQAEEPVDDAEEPAEQAEEPADEAPEQQAEEAPVPESDEQAQEELVDPQQVQEAIRALVEEEGQPIELGDTPEDIRVQRAELYQRREEVRVVEEYNDNRTIVEINNNIYVQSPDYDRIALQDDQVYYEELRGERVREVIERADGTRVITVRNRYGDVIRRVRVLPDGREYVLVYVPEERYDEVLSFEDPTYGLPPLRLTIPASEYVLEADQVEDPDRYYTFLQQPPVEPVRRLYSLEEVKYSARVRDTVRRIDLDTIEFEFGSARIEESEIADLEAVAEAMLRMLEENPAETFLIEGHTDAVGSETANLALSDRRAEAVAVGLTNVFGVPPENLVTQGYGEQYLKVATQEPERENRRVAIRRITPLVTPVARQQ</sequence>
<dbReference type="PANTHER" id="PTHR30329:SF21">
    <property type="entry name" value="LIPOPROTEIN YIAD-RELATED"/>
    <property type="match status" value="1"/>
</dbReference>
<feature type="compositionally biased region" description="Acidic residues" evidence="2">
    <location>
        <begin position="240"/>
        <end position="258"/>
    </location>
</feature>
<feature type="compositionally biased region" description="Low complexity" evidence="2">
    <location>
        <begin position="159"/>
        <end position="173"/>
    </location>
</feature>
<dbReference type="SUPFAM" id="SSF103088">
    <property type="entry name" value="OmpA-like"/>
    <property type="match status" value="1"/>
</dbReference>
<dbReference type="PANTHER" id="PTHR30329">
    <property type="entry name" value="STATOR ELEMENT OF FLAGELLAR MOTOR COMPLEX"/>
    <property type="match status" value="1"/>
</dbReference>
<feature type="compositionally biased region" description="Low complexity" evidence="2">
    <location>
        <begin position="53"/>
        <end position="68"/>
    </location>
</feature>
<dbReference type="Proteomes" id="UP001320831">
    <property type="component" value="Unassembled WGS sequence"/>
</dbReference>
<evidence type="ECO:0000313" key="6">
    <source>
        <dbReference type="Proteomes" id="UP001320831"/>
    </source>
</evidence>
<proteinExistence type="predicted"/>
<evidence type="ECO:0000256" key="3">
    <source>
        <dbReference type="SAM" id="SignalP"/>
    </source>
</evidence>
<dbReference type="Gene3D" id="3.30.1330.60">
    <property type="entry name" value="OmpA-like domain"/>
    <property type="match status" value="1"/>
</dbReference>
<dbReference type="InterPro" id="IPR006665">
    <property type="entry name" value="OmpA-like"/>
</dbReference>
<feature type="chain" id="PRO_5046625025" evidence="3">
    <location>
        <begin position="26"/>
        <end position="726"/>
    </location>
</feature>
<feature type="compositionally biased region" description="Acidic residues" evidence="2">
    <location>
        <begin position="388"/>
        <end position="398"/>
    </location>
</feature>
<organism evidence="5 6">
    <name type="scientific">Chelativorans salis</name>
    <dbReference type="NCBI Taxonomy" id="2978478"/>
    <lineage>
        <taxon>Bacteria</taxon>
        <taxon>Pseudomonadati</taxon>
        <taxon>Pseudomonadota</taxon>
        <taxon>Alphaproteobacteria</taxon>
        <taxon>Hyphomicrobiales</taxon>
        <taxon>Phyllobacteriaceae</taxon>
        <taxon>Chelativorans</taxon>
    </lineage>
</organism>
<reference evidence="5 6" key="1">
    <citation type="submission" date="2022-09" db="EMBL/GenBank/DDBJ databases">
        <title>Chelativorans salina sp. nov., a novel slightly halophilic bacterium isolated from a saline lake sediment enrichment.</title>
        <authorList>
            <person name="Gao L."/>
            <person name="Fang B.-Z."/>
            <person name="Li W.-J."/>
        </authorList>
    </citation>
    <scope>NUCLEOTIDE SEQUENCE [LARGE SCALE GENOMIC DNA]</scope>
    <source>
        <strain evidence="5 6">EGI FJ00035</strain>
    </source>
</reference>
<keyword evidence="6" id="KW-1185">Reference proteome</keyword>
<dbReference type="CDD" id="cd07185">
    <property type="entry name" value="OmpA_C-like"/>
    <property type="match status" value="1"/>
</dbReference>
<evidence type="ECO:0000256" key="2">
    <source>
        <dbReference type="SAM" id="MobiDB-lite"/>
    </source>
</evidence>
<feature type="compositionally biased region" description="Acidic residues" evidence="2">
    <location>
        <begin position="174"/>
        <end position="231"/>
    </location>
</feature>
<dbReference type="PROSITE" id="PS51123">
    <property type="entry name" value="OMPA_2"/>
    <property type="match status" value="1"/>
</dbReference>
<feature type="signal peptide" evidence="3">
    <location>
        <begin position="1"/>
        <end position="25"/>
    </location>
</feature>
<feature type="compositionally biased region" description="Acidic residues" evidence="2">
    <location>
        <begin position="277"/>
        <end position="298"/>
    </location>
</feature>
<evidence type="ECO:0000256" key="1">
    <source>
        <dbReference type="PROSITE-ProRule" id="PRU00473"/>
    </source>
</evidence>
<comment type="caution">
    <text evidence="5">The sequence shown here is derived from an EMBL/GenBank/DDBJ whole genome shotgun (WGS) entry which is preliminary data.</text>
</comment>
<gene>
    <name evidence="5" type="ORF">N5A92_07775</name>
</gene>
<dbReference type="InterPro" id="IPR036737">
    <property type="entry name" value="OmpA-like_sf"/>
</dbReference>
<feature type="compositionally biased region" description="Acidic residues" evidence="2">
    <location>
        <begin position="305"/>
        <end position="324"/>
    </location>
</feature>
<evidence type="ECO:0000259" key="4">
    <source>
        <dbReference type="PROSITE" id="PS51123"/>
    </source>
</evidence>
<protein>
    <submittedName>
        <fullName evidence="5">OmpA family protein</fullName>
    </submittedName>
</protein>
<feature type="region of interest" description="Disordered" evidence="2">
    <location>
        <begin position="44"/>
        <end position="401"/>
    </location>
</feature>
<dbReference type="Pfam" id="PF00691">
    <property type="entry name" value="OmpA"/>
    <property type="match status" value="1"/>
</dbReference>
<name>A0ABT2LKN2_9HYPH</name>